<accession>A0A4C1XXG0</accession>
<comment type="caution">
    <text evidence="1">The sequence shown here is derived from an EMBL/GenBank/DDBJ whole genome shotgun (WGS) entry which is preliminary data.</text>
</comment>
<keyword evidence="2" id="KW-1185">Reference proteome</keyword>
<dbReference type="AlphaFoldDB" id="A0A4C1XXG0"/>
<protein>
    <submittedName>
        <fullName evidence="1">Uncharacterized protein</fullName>
    </submittedName>
</protein>
<reference evidence="1 2" key="1">
    <citation type="journal article" date="2019" name="Commun. Biol.">
        <title>The bagworm genome reveals a unique fibroin gene that provides high tensile strength.</title>
        <authorList>
            <person name="Kono N."/>
            <person name="Nakamura H."/>
            <person name="Ohtoshi R."/>
            <person name="Tomita M."/>
            <person name="Numata K."/>
            <person name="Arakawa K."/>
        </authorList>
    </citation>
    <scope>NUCLEOTIDE SEQUENCE [LARGE SCALE GENOMIC DNA]</scope>
</reference>
<proteinExistence type="predicted"/>
<evidence type="ECO:0000313" key="2">
    <source>
        <dbReference type="Proteomes" id="UP000299102"/>
    </source>
</evidence>
<dbReference type="EMBL" id="BGZK01000992">
    <property type="protein sequence ID" value="GBP67803.1"/>
    <property type="molecule type" value="Genomic_DNA"/>
</dbReference>
<evidence type="ECO:0000313" key="1">
    <source>
        <dbReference type="EMBL" id="GBP67803.1"/>
    </source>
</evidence>
<gene>
    <name evidence="1" type="ORF">EVAR_53799_1</name>
</gene>
<dbReference type="Proteomes" id="UP000299102">
    <property type="component" value="Unassembled WGS sequence"/>
</dbReference>
<sequence length="116" mass="12424">MPDDITLGELRPRAANQSRQTLLCTSLSSSNHALALLLSHCITHKYLSMYLIGDGACAGGTRVSSAWGPAPARGRAARADARTSPLSMRDTRMDDDGSLSACYVAVLVKPYLSRDE</sequence>
<name>A0A4C1XXG0_EUMVA</name>
<organism evidence="1 2">
    <name type="scientific">Eumeta variegata</name>
    <name type="common">Bagworm moth</name>
    <name type="synonym">Eumeta japonica</name>
    <dbReference type="NCBI Taxonomy" id="151549"/>
    <lineage>
        <taxon>Eukaryota</taxon>
        <taxon>Metazoa</taxon>
        <taxon>Ecdysozoa</taxon>
        <taxon>Arthropoda</taxon>
        <taxon>Hexapoda</taxon>
        <taxon>Insecta</taxon>
        <taxon>Pterygota</taxon>
        <taxon>Neoptera</taxon>
        <taxon>Endopterygota</taxon>
        <taxon>Lepidoptera</taxon>
        <taxon>Glossata</taxon>
        <taxon>Ditrysia</taxon>
        <taxon>Tineoidea</taxon>
        <taxon>Psychidae</taxon>
        <taxon>Oiketicinae</taxon>
        <taxon>Eumeta</taxon>
    </lineage>
</organism>